<dbReference type="InterPro" id="IPR000895">
    <property type="entry name" value="Transthyretin/HIU_hydrolase"/>
</dbReference>
<dbReference type="EMBL" id="BNDW01000068">
    <property type="protein sequence ID" value="GHI24857.1"/>
    <property type="molecule type" value="Genomic_DNA"/>
</dbReference>
<accession>A0ABQ3PIK8</accession>
<protein>
    <recommendedName>
        <fullName evidence="1">Transthyretin/hydroxyisourate hydrolase domain-containing protein</fullName>
    </recommendedName>
</protein>
<dbReference type="RefSeq" id="WP_381269430.1">
    <property type="nucleotide sequence ID" value="NZ_JBHYZI010000209.1"/>
</dbReference>
<dbReference type="InterPro" id="IPR023416">
    <property type="entry name" value="Transthyretin/HIU_hydrolase_d"/>
</dbReference>
<evidence type="ECO:0000259" key="1">
    <source>
        <dbReference type="Pfam" id="PF00576"/>
    </source>
</evidence>
<dbReference type="Proteomes" id="UP001052739">
    <property type="component" value="Unassembled WGS sequence"/>
</dbReference>
<proteinExistence type="predicted"/>
<dbReference type="Gene3D" id="2.60.40.180">
    <property type="entry name" value="Transthyretin/hydroxyisourate hydrolase domain"/>
    <property type="match status" value="1"/>
</dbReference>
<comment type="caution">
    <text evidence="2">The sequence shown here is derived from an EMBL/GenBank/DDBJ whole genome shotgun (WGS) entry which is preliminary data.</text>
</comment>
<keyword evidence="3" id="KW-1185">Reference proteome</keyword>
<feature type="domain" description="Transthyretin/hydroxyisourate hydrolase" evidence="1">
    <location>
        <begin position="5"/>
        <end position="103"/>
    </location>
</feature>
<dbReference type="PRINTS" id="PR00189">
    <property type="entry name" value="TRNSTHYRETIN"/>
</dbReference>
<organism evidence="2 3">
    <name type="scientific">Streptomyces hydrogenans</name>
    <dbReference type="NCBI Taxonomy" id="1873719"/>
    <lineage>
        <taxon>Bacteria</taxon>
        <taxon>Bacillati</taxon>
        <taxon>Actinomycetota</taxon>
        <taxon>Actinomycetes</taxon>
        <taxon>Kitasatosporales</taxon>
        <taxon>Streptomycetaceae</taxon>
        <taxon>Streptomyces</taxon>
    </lineage>
</organism>
<gene>
    <name evidence="2" type="ORF">Shyd_62280</name>
</gene>
<reference evidence="2" key="1">
    <citation type="submission" date="2024-05" db="EMBL/GenBank/DDBJ databases">
        <title>Whole genome shotgun sequence of Streptomyces hydrogenans NBRC 13475.</title>
        <authorList>
            <person name="Komaki H."/>
            <person name="Tamura T."/>
        </authorList>
    </citation>
    <scope>NUCLEOTIDE SEQUENCE</scope>
    <source>
        <strain evidence="2">NBRC 13475</strain>
    </source>
</reference>
<evidence type="ECO:0000313" key="3">
    <source>
        <dbReference type="Proteomes" id="UP001052739"/>
    </source>
</evidence>
<name>A0ABQ3PIK8_9ACTN</name>
<dbReference type="Pfam" id="PF00576">
    <property type="entry name" value="Transthyretin"/>
    <property type="match status" value="1"/>
</dbReference>
<dbReference type="SUPFAM" id="SSF49472">
    <property type="entry name" value="Transthyretin (synonym: prealbumin)"/>
    <property type="match status" value="1"/>
</dbReference>
<sequence>MKLGVCVSDGTNGRPVDGLPVRIERPRLDAWQTVWQGLTGSDGRLDRPPRPEDDPGPFRLVLETDRYFTTLGMRPFYSHIVVVFTEWEADREIPIVIAPHGYAVCAVGS</sequence>
<dbReference type="InterPro" id="IPR036817">
    <property type="entry name" value="Transthyretin/HIU_hydrolase_sf"/>
</dbReference>
<evidence type="ECO:0000313" key="2">
    <source>
        <dbReference type="EMBL" id="GHI24857.1"/>
    </source>
</evidence>